<dbReference type="GO" id="GO:0003978">
    <property type="term" value="F:UDP-glucose 4-epimerase activity"/>
    <property type="evidence" value="ECO:0007669"/>
    <property type="project" value="UniProtKB-UniRule"/>
</dbReference>
<keyword evidence="9 10" id="KW-0119">Carbohydrate metabolism</keyword>
<keyword evidence="7 10" id="KW-0520">NAD</keyword>
<organism evidence="12 13">
    <name type="scientific">Botrimarina hoheduenensis</name>
    <dbReference type="NCBI Taxonomy" id="2528000"/>
    <lineage>
        <taxon>Bacteria</taxon>
        <taxon>Pseudomonadati</taxon>
        <taxon>Planctomycetota</taxon>
        <taxon>Planctomycetia</taxon>
        <taxon>Pirellulales</taxon>
        <taxon>Lacipirellulaceae</taxon>
        <taxon>Botrimarina</taxon>
    </lineage>
</organism>
<dbReference type="UniPathway" id="UPA00214"/>
<evidence type="ECO:0000256" key="3">
    <source>
        <dbReference type="ARBA" id="ARBA00004947"/>
    </source>
</evidence>
<proteinExistence type="inferred from homology"/>
<dbReference type="AlphaFoldDB" id="A0A5C5WAS0"/>
<evidence type="ECO:0000313" key="13">
    <source>
        <dbReference type="Proteomes" id="UP000318995"/>
    </source>
</evidence>
<dbReference type="PANTHER" id="PTHR43725">
    <property type="entry name" value="UDP-GLUCOSE 4-EPIMERASE"/>
    <property type="match status" value="1"/>
</dbReference>
<comment type="catalytic activity">
    <reaction evidence="1 10">
        <text>UDP-alpha-D-glucose = UDP-alpha-D-galactose</text>
        <dbReference type="Rhea" id="RHEA:22168"/>
        <dbReference type="ChEBI" id="CHEBI:58885"/>
        <dbReference type="ChEBI" id="CHEBI:66914"/>
        <dbReference type="EC" id="5.1.3.2"/>
    </reaction>
</comment>
<evidence type="ECO:0000256" key="10">
    <source>
        <dbReference type="RuleBase" id="RU366046"/>
    </source>
</evidence>
<dbReference type="GO" id="GO:0033499">
    <property type="term" value="P:galactose catabolic process via UDP-galactose, Leloir pathway"/>
    <property type="evidence" value="ECO:0007669"/>
    <property type="project" value="TreeGrafter"/>
</dbReference>
<dbReference type="CDD" id="cd05247">
    <property type="entry name" value="UDP_G4E_1_SDR_e"/>
    <property type="match status" value="1"/>
</dbReference>
<evidence type="ECO:0000256" key="5">
    <source>
        <dbReference type="ARBA" id="ARBA00013189"/>
    </source>
</evidence>
<comment type="similarity">
    <text evidence="4 10">Belongs to the NAD(P)-dependent epimerase/dehydratase family.</text>
</comment>
<evidence type="ECO:0000313" key="12">
    <source>
        <dbReference type="EMBL" id="TWT47780.1"/>
    </source>
</evidence>
<dbReference type="Gene3D" id="3.90.25.10">
    <property type="entry name" value="UDP-galactose 4-epimerase, domain 1"/>
    <property type="match status" value="1"/>
</dbReference>
<dbReference type="Pfam" id="PF01370">
    <property type="entry name" value="Epimerase"/>
    <property type="match status" value="1"/>
</dbReference>
<evidence type="ECO:0000256" key="8">
    <source>
        <dbReference type="ARBA" id="ARBA00023235"/>
    </source>
</evidence>
<comment type="pathway">
    <text evidence="3 10">Carbohydrate metabolism; galactose metabolism.</text>
</comment>
<dbReference type="InterPro" id="IPR005886">
    <property type="entry name" value="UDP_G4E"/>
</dbReference>
<comment type="cofactor">
    <cofactor evidence="2 10">
        <name>NAD(+)</name>
        <dbReference type="ChEBI" id="CHEBI:57540"/>
    </cofactor>
</comment>
<name>A0A5C5WAS0_9BACT</name>
<evidence type="ECO:0000259" key="11">
    <source>
        <dbReference type="Pfam" id="PF01370"/>
    </source>
</evidence>
<feature type="domain" description="NAD-dependent epimerase/dehydratase" evidence="11">
    <location>
        <begin position="3"/>
        <end position="244"/>
    </location>
</feature>
<dbReference type="InterPro" id="IPR001509">
    <property type="entry name" value="Epimerase_deHydtase"/>
</dbReference>
<evidence type="ECO:0000256" key="1">
    <source>
        <dbReference type="ARBA" id="ARBA00000083"/>
    </source>
</evidence>
<dbReference type="EMBL" id="SJPH01000002">
    <property type="protein sequence ID" value="TWT47780.1"/>
    <property type="molecule type" value="Genomic_DNA"/>
</dbReference>
<dbReference type="SUPFAM" id="SSF51735">
    <property type="entry name" value="NAD(P)-binding Rossmann-fold domains"/>
    <property type="match status" value="1"/>
</dbReference>
<evidence type="ECO:0000256" key="2">
    <source>
        <dbReference type="ARBA" id="ARBA00001911"/>
    </source>
</evidence>
<evidence type="ECO:0000256" key="7">
    <source>
        <dbReference type="ARBA" id="ARBA00023027"/>
    </source>
</evidence>
<dbReference type="InterPro" id="IPR036291">
    <property type="entry name" value="NAD(P)-bd_dom_sf"/>
</dbReference>
<keyword evidence="13" id="KW-1185">Reference proteome</keyword>
<dbReference type="Proteomes" id="UP000318995">
    <property type="component" value="Unassembled WGS sequence"/>
</dbReference>
<gene>
    <name evidence="12" type="primary">galE</name>
    <name evidence="12" type="ORF">Pla111_14030</name>
</gene>
<dbReference type="OrthoDB" id="258549at2"/>
<dbReference type="PANTHER" id="PTHR43725:SF53">
    <property type="entry name" value="UDP-ARABINOSE 4-EPIMERASE 1"/>
    <property type="match status" value="1"/>
</dbReference>
<dbReference type="EC" id="5.1.3.2" evidence="5 10"/>
<comment type="subunit">
    <text evidence="10">Homodimer.</text>
</comment>
<accession>A0A5C5WAS0</accession>
<protein>
    <recommendedName>
        <fullName evidence="6 10">UDP-glucose 4-epimerase</fullName>
        <ecNumber evidence="5 10">5.1.3.2</ecNumber>
    </recommendedName>
</protein>
<evidence type="ECO:0000256" key="9">
    <source>
        <dbReference type="ARBA" id="ARBA00023277"/>
    </source>
</evidence>
<dbReference type="Gene3D" id="3.40.50.720">
    <property type="entry name" value="NAD(P)-binding Rossmann-like Domain"/>
    <property type="match status" value="1"/>
</dbReference>
<evidence type="ECO:0000256" key="4">
    <source>
        <dbReference type="ARBA" id="ARBA00007637"/>
    </source>
</evidence>
<comment type="caution">
    <text evidence="12">The sequence shown here is derived from an EMBL/GenBank/DDBJ whole genome shotgun (WGS) entry which is preliminary data.</text>
</comment>
<dbReference type="NCBIfam" id="TIGR01179">
    <property type="entry name" value="galE"/>
    <property type="match status" value="1"/>
</dbReference>
<reference evidence="12 13" key="1">
    <citation type="submission" date="2019-02" db="EMBL/GenBank/DDBJ databases">
        <title>Deep-cultivation of Planctomycetes and their phenomic and genomic characterization uncovers novel biology.</title>
        <authorList>
            <person name="Wiegand S."/>
            <person name="Jogler M."/>
            <person name="Boedeker C."/>
            <person name="Pinto D."/>
            <person name="Vollmers J."/>
            <person name="Rivas-Marin E."/>
            <person name="Kohn T."/>
            <person name="Peeters S.H."/>
            <person name="Heuer A."/>
            <person name="Rast P."/>
            <person name="Oberbeckmann S."/>
            <person name="Bunk B."/>
            <person name="Jeske O."/>
            <person name="Meyerdierks A."/>
            <person name="Storesund J.E."/>
            <person name="Kallscheuer N."/>
            <person name="Luecker S."/>
            <person name="Lage O.M."/>
            <person name="Pohl T."/>
            <person name="Merkel B.J."/>
            <person name="Hornburger P."/>
            <person name="Mueller R.-W."/>
            <person name="Bruemmer F."/>
            <person name="Labrenz M."/>
            <person name="Spormann A.M."/>
            <person name="Op Den Camp H."/>
            <person name="Overmann J."/>
            <person name="Amann R."/>
            <person name="Jetten M.S.M."/>
            <person name="Mascher T."/>
            <person name="Medema M.H."/>
            <person name="Devos D.P."/>
            <person name="Kaster A.-K."/>
            <person name="Ovreas L."/>
            <person name="Rohde M."/>
            <person name="Galperin M.Y."/>
            <person name="Jogler C."/>
        </authorList>
    </citation>
    <scope>NUCLEOTIDE SEQUENCE [LARGE SCALE GENOMIC DNA]</scope>
    <source>
        <strain evidence="12 13">Pla111</strain>
    </source>
</reference>
<keyword evidence="8 10" id="KW-0413">Isomerase</keyword>
<dbReference type="RefSeq" id="WP_146572630.1">
    <property type="nucleotide sequence ID" value="NZ_SJPH01000002.1"/>
</dbReference>
<evidence type="ECO:0000256" key="6">
    <source>
        <dbReference type="ARBA" id="ARBA00018569"/>
    </source>
</evidence>
<sequence length="332" mass="35453">MNILVTGGAGYVGSHAVKRLLAAGHSVVVLDNLVYGHRAATGSTRLVEGDLADRALVEGLLTENAIEAVMHFAAYAYVGESVTDPAKYYQNNIVGTLSLLDAMVACDVKKLVFSSTCATYGVPNTVPIPEDHPQAPINPYGFTKLVIERAMADYRRAYGLSYAALRYFNASGAAADGSIGEDHKPETHLIPLVLDVALGKREHITIFGEDYPTPDGTCIRDYIHVDDLGDAHVAAIQKLGNSADGPTELRVNVGTGQGASVRQVIAACELATGKTIACVAGPRREGDPAKLVADPRGAERLLGWRARHTDINEIVASAWRWHGTHPDGYADR</sequence>